<evidence type="ECO:0000313" key="2">
    <source>
        <dbReference type="EMBL" id="MEQ2303463.1"/>
    </source>
</evidence>
<keyword evidence="3" id="KW-1185">Reference proteome</keyword>
<protein>
    <submittedName>
        <fullName evidence="2">Uncharacterized protein</fullName>
    </submittedName>
</protein>
<accession>A0ABV0ZB74</accession>
<comment type="caution">
    <text evidence="2">The sequence shown here is derived from an EMBL/GenBank/DDBJ whole genome shotgun (WGS) entry which is preliminary data.</text>
</comment>
<name>A0ABV0ZB74_9TELE</name>
<dbReference type="Proteomes" id="UP001469553">
    <property type="component" value="Unassembled WGS sequence"/>
</dbReference>
<feature type="compositionally biased region" description="Basic and acidic residues" evidence="1">
    <location>
        <begin position="88"/>
        <end position="101"/>
    </location>
</feature>
<feature type="region of interest" description="Disordered" evidence="1">
    <location>
        <begin position="66"/>
        <end position="104"/>
    </location>
</feature>
<gene>
    <name evidence="2" type="ORF">AMECASPLE_017230</name>
</gene>
<reference evidence="2 3" key="1">
    <citation type="submission" date="2021-06" db="EMBL/GenBank/DDBJ databases">
        <authorList>
            <person name="Palmer J.M."/>
        </authorList>
    </citation>
    <scope>NUCLEOTIDE SEQUENCE [LARGE SCALE GENOMIC DNA]</scope>
    <source>
        <strain evidence="2 3">AS_MEX2019</strain>
        <tissue evidence="2">Muscle</tissue>
    </source>
</reference>
<evidence type="ECO:0000256" key="1">
    <source>
        <dbReference type="SAM" id="MobiDB-lite"/>
    </source>
</evidence>
<proteinExistence type="predicted"/>
<dbReference type="EMBL" id="JAHRIP010057712">
    <property type="protein sequence ID" value="MEQ2303463.1"/>
    <property type="molecule type" value="Genomic_DNA"/>
</dbReference>
<organism evidence="2 3">
    <name type="scientific">Ameca splendens</name>
    <dbReference type="NCBI Taxonomy" id="208324"/>
    <lineage>
        <taxon>Eukaryota</taxon>
        <taxon>Metazoa</taxon>
        <taxon>Chordata</taxon>
        <taxon>Craniata</taxon>
        <taxon>Vertebrata</taxon>
        <taxon>Euteleostomi</taxon>
        <taxon>Actinopterygii</taxon>
        <taxon>Neopterygii</taxon>
        <taxon>Teleostei</taxon>
        <taxon>Neoteleostei</taxon>
        <taxon>Acanthomorphata</taxon>
        <taxon>Ovalentaria</taxon>
        <taxon>Atherinomorphae</taxon>
        <taxon>Cyprinodontiformes</taxon>
        <taxon>Goodeidae</taxon>
        <taxon>Ameca</taxon>
    </lineage>
</organism>
<evidence type="ECO:0000313" key="3">
    <source>
        <dbReference type="Proteomes" id="UP001469553"/>
    </source>
</evidence>
<feature type="region of interest" description="Disordered" evidence="1">
    <location>
        <begin position="1"/>
        <end position="20"/>
    </location>
</feature>
<sequence>MWVKSALKTMTKHSGQPDPAETLLRTVSEHGQLIQAHGSTLRSLLDQQQQVSQQLEQMTALMQRSRTVRPTPPPGGAVDPPVTQQLLHSREATSHSPEKFSGEVGSCRGFLLQSTLVFNRSTQSFPP</sequence>